<sequence>MSRRDGAAGTSAPKPPGGPARAPAQVSAPAPAAHCTPSAVFAGCRAWLGLAALLGVGAVLAFALPSSLNDLLDGQPDRWLAQPWRLWTAAWVHWTPMHLAANAAGLLVLALYGCAAEVRPREALAWALAWPLTHLALALWTAPPLPHYGGLSGVLHAGVAVASTALLARRGRWRAVGAAVWLGLLAKLWAESPWWPWSAGAGGIAWDVAIAPQAHAAGVAAGLLGALAVSLASRQAPR</sequence>
<dbReference type="Pfam" id="PF01694">
    <property type="entry name" value="Rhomboid"/>
    <property type="match status" value="1"/>
</dbReference>
<feature type="transmembrane region" description="Helical" evidence="6">
    <location>
        <begin position="84"/>
        <end position="111"/>
    </location>
</feature>
<evidence type="ECO:0000313" key="9">
    <source>
        <dbReference type="Proteomes" id="UP001293718"/>
    </source>
</evidence>
<dbReference type="InterPro" id="IPR022764">
    <property type="entry name" value="Peptidase_S54_rhomboid_dom"/>
</dbReference>
<feature type="transmembrane region" description="Helical" evidence="6">
    <location>
        <begin position="148"/>
        <end position="168"/>
    </location>
</feature>
<evidence type="ECO:0000256" key="3">
    <source>
        <dbReference type="ARBA" id="ARBA00022989"/>
    </source>
</evidence>
<name>A0ABU5IBP4_9BURK</name>
<evidence type="ECO:0000256" key="2">
    <source>
        <dbReference type="ARBA" id="ARBA00022692"/>
    </source>
</evidence>
<evidence type="ECO:0000256" key="5">
    <source>
        <dbReference type="SAM" id="MobiDB-lite"/>
    </source>
</evidence>
<keyword evidence="8" id="KW-0378">Hydrolase</keyword>
<feature type="region of interest" description="Disordered" evidence="5">
    <location>
        <begin position="1"/>
        <end position="25"/>
    </location>
</feature>
<evidence type="ECO:0000256" key="4">
    <source>
        <dbReference type="ARBA" id="ARBA00023136"/>
    </source>
</evidence>
<dbReference type="NCBIfam" id="TIGR03902">
    <property type="entry name" value="rhom_GG_sort"/>
    <property type="match status" value="1"/>
</dbReference>
<evidence type="ECO:0000259" key="7">
    <source>
        <dbReference type="Pfam" id="PF01694"/>
    </source>
</evidence>
<keyword evidence="9" id="KW-1185">Reference proteome</keyword>
<keyword evidence="3 6" id="KW-1133">Transmembrane helix</keyword>
<evidence type="ECO:0000313" key="8">
    <source>
        <dbReference type="EMBL" id="MDZ5456367.1"/>
    </source>
</evidence>
<keyword evidence="2 6" id="KW-0812">Transmembrane</keyword>
<feature type="transmembrane region" description="Helical" evidence="6">
    <location>
        <begin position="123"/>
        <end position="142"/>
    </location>
</feature>
<dbReference type="GO" id="GO:0016787">
    <property type="term" value="F:hydrolase activity"/>
    <property type="evidence" value="ECO:0007669"/>
    <property type="project" value="UniProtKB-KW"/>
</dbReference>
<evidence type="ECO:0000256" key="1">
    <source>
        <dbReference type="ARBA" id="ARBA00004141"/>
    </source>
</evidence>
<feature type="transmembrane region" description="Helical" evidence="6">
    <location>
        <begin position="173"/>
        <end position="190"/>
    </location>
</feature>
<feature type="transmembrane region" description="Helical" evidence="6">
    <location>
        <begin position="210"/>
        <end position="232"/>
    </location>
</feature>
<keyword evidence="4 6" id="KW-0472">Membrane</keyword>
<gene>
    <name evidence="8" type="primary">rrtA</name>
    <name evidence="8" type="ORF">SM757_07250</name>
</gene>
<dbReference type="SUPFAM" id="SSF144091">
    <property type="entry name" value="Rhomboid-like"/>
    <property type="match status" value="1"/>
</dbReference>
<dbReference type="Proteomes" id="UP001293718">
    <property type="component" value="Unassembled WGS sequence"/>
</dbReference>
<feature type="domain" description="Peptidase S54 rhomboid" evidence="7">
    <location>
        <begin position="82"/>
        <end position="228"/>
    </location>
</feature>
<comment type="caution">
    <text evidence="8">The sequence shown here is derived from an EMBL/GenBank/DDBJ whole genome shotgun (WGS) entry which is preliminary data.</text>
</comment>
<dbReference type="InterPro" id="IPR035952">
    <property type="entry name" value="Rhomboid-like_sf"/>
</dbReference>
<dbReference type="EC" id="3.4.21.-" evidence="8"/>
<comment type="subcellular location">
    <subcellularLocation>
        <location evidence="1">Membrane</location>
        <topology evidence="1">Multi-pass membrane protein</topology>
    </subcellularLocation>
</comment>
<dbReference type="EMBL" id="JAXOJX010000008">
    <property type="protein sequence ID" value="MDZ5456367.1"/>
    <property type="molecule type" value="Genomic_DNA"/>
</dbReference>
<accession>A0ABU5IBP4</accession>
<dbReference type="RefSeq" id="WP_322464949.1">
    <property type="nucleotide sequence ID" value="NZ_JAXOJX010000008.1"/>
</dbReference>
<protein>
    <submittedName>
        <fullName evidence="8">Rhombosortase</fullName>
        <ecNumber evidence="8">3.4.21.-</ecNumber>
    </submittedName>
</protein>
<feature type="transmembrane region" description="Helical" evidence="6">
    <location>
        <begin position="46"/>
        <end position="64"/>
    </location>
</feature>
<proteinExistence type="predicted"/>
<reference evidence="8 9" key="1">
    <citation type="submission" date="2023-11" db="EMBL/GenBank/DDBJ databases">
        <title>Draft genome of Azohydromonas lata strain H1 (DSM1123), a polyhydroxyalkanoate producer.</title>
        <authorList>
            <person name="Traversa D."/>
            <person name="D'Addabbo P."/>
            <person name="Pazzani C."/>
            <person name="Manzari C."/>
            <person name="Chiara M."/>
            <person name="Scrascia M."/>
        </authorList>
    </citation>
    <scope>NUCLEOTIDE SEQUENCE [LARGE SCALE GENOMIC DNA]</scope>
    <source>
        <strain evidence="8 9">H1</strain>
    </source>
</reference>
<evidence type="ECO:0000256" key="6">
    <source>
        <dbReference type="SAM" id="Phobius"/>
    </source>
</evidence>
<dbReference type="InterPro" id="IPR023826">
    <property type="entry name" value="Rhom-like_SP_proteobac"/>
</dbReference>
<dbReference type="Gene3D" id="1.20.1540.10">
    <property type="entry name" value="Rhomboid-like"/>
    <property type="match status" value="1"/>
</dbReference>
<organism evidence="8 9">
    <name type="scientific">Azohydromonas lata</name>
    <dbReference type="NCBI Taxonomy" id="45677"/>
    <lineage>
        <taxon>Bacteria</taxon>
        <taxon>Pseudomonadati</taxon>
        <taxon>Pseudomonadota</taxon>
        <taxon>Betaproteobacteria</taxon>
        <taxon>Burkholderiales</taxon>
        <taxon>Sphaerotilaceae</taxon>
        <taxon>Azohydromonas</taxon>
    </lineage>
</organism>